<dbReference type="InterPro" id="IPR005656">
    <property type="entry name" value="MmgE_PrpD"/>
</dbReference>
<dbReference type="SUPFAM" id="SSF103378">
    <property type="entry name" value="2-methylcitrate dehydratase PrpD"/>
    <property type="match status" value="1"/>
</dbReference>
<dbReference type="PANTHER" id="PTHR16943:SF8">
    <property type="entry name" value="2-METHYLCITRATE DEHYDRATASE"/>
    <property type="match status" value="1"/>
</dbReference>
<gene>
    <name evidence="4" type="ORF">PR017_23000</name>
</gene>
<dbReference type="InterPro" id="IPR045337">
    <property type="entry name" value="MmgE_PrpD_C"/>
</dbReference>
<dbReference type="Pfam" id="PF19305">
    <property type="entry name" value="MmgE_PrpD_C"/>
    <property type="match status" value="1"/>
</dbReference>
<dbReference type="InterPro" id="IPR045336">
    <property type="entry name" value="MmgE_PrpD_N"/>
</dbReference>
<dbReference type="Pfam" id="PF03972">
    <property type="entry name" value="MmgE_PrpD_N"/>
    <property type="match status" value="1"/>
</dbReference>
<dbReference type="Gene3D" id="1.10.4100.10">
    <property type="entry name" value="2-methylcitrate dehydratase PrpD"/>
    <property type="match status" value="1"/>
</dbReference>
<evidence type="ECO:0000313" key="4">
    <source>
        <dbReference type="EMBL" id="WFR98492.1"/>
    </source>
</evidence>
<feature type="domain" description="MmgE/PrpD N-terminal" evidence="2">
    <location>
        <begin position="5"/>
        <end position="243"/>
    </location>
</feature>
<keyword evidence="4" id="KW-0614">Plasmid</keyword>
<dbReference type="Proteomes" id="UP000249499">
    <property type="component" value="Plasmid pTi1078"/>
</dbReference>
<keyword evidence="5" id="KW-1185">Reference proteome</keyword>
<dbReference type="EMBL" id="CP117257">
    <property type="protein sequence ID" value="WFR98492.1"/>
    <property type="molecule type" value="Genomic_DNA"/>
</dbReference>
<proteinExistence type="inferred from homology"/>
<dbReference type="Gene3D" id="3.30.1330.120">
    <property type="entry name" value="2-methylcitrate dehydratase PrpD"/>
    <property type="match status" value="1"/>
</dbReference>
<organism evidence="4 5">
    <name type="scientific">Rhizobium tumorigenes</name>
    <dbReference type="NCBI Taxonomy" id="2041385"/>
    <lineage>
        <taxon>Bacteria</taxon>
        <taxon>Pseudomonadati</taxon>
        <taxon>Pseudomonadota</taxon>
        <taxon>Alphaproteobacteria</taxon>
        <taxon>Hyphomicrobiales</taxon>
        <taxon>Rhizobiaceae</taxon>
        <taxon>Rhizobium/Agrobacterium group</taxon>
        <taxon>Rhizobium</taxon>
    </lineage>
</organism>
<dbReference type="PANTHER" id="PTHR16943">
    <property type="entry name" value="2-METHYLCITRATE DEHYDRATASE-RELATED"/>
    <property type="match status" value="1"/>
</dbReference>
<dbReference type="InterPro" id="IPR042188">
    <property type="entry name" value="MmgE/PrpD_sf_2"/>
</dbReference>
<reference evidence="5" key="2">
    <citation type="journal article" date="2023" name="MicrobiologyOpen">
        <title>Genomics of the tumorigenes clade of the family Rhizobiaceae and description of Rhizobium rhododendri sp. nov.</title>
        <authorList>
            <person name="Kuzmanovic N."/>
            <person name="diCenzo G.C."/>
            <person name="Bunk B."/>
            <person name="Sproeer C."/>
            <person name="Fruehling A."/>
            <person name="Neumann-Schaal M."/>
            <person name="Overmann J."/>
            <person name="Smalla K."/>
        </authorList>
    </citation>
    <scope>NUCLEOTIDE SEQUENCE [LARGE SCALE GENOMIC DNA]</scope>
    <source>
        <strain evidence="5">1078</strain>
        <plasmid evidence="5">pTi1078</plasmid>
    </source>
</reference>
<dbReference type="InterPro" id="IPR036148">
    <property type="entry name" value="MmgE/PrpD_sf"/>
</dbReference>
<evidence type="ECO:0000259" key="3">
    <source>
        <dbReference type="Pfam" id="PF19305"/>
    </source>
</evidence>
<dbReference type="RefSeq" id="WP_111221644.1">
    <property type="nucleotide sequence ID" value="NZ_CP117257.1"/>
</dbReference>
<evidence type="ECO:0000256" key="1">
    <source>
        <dbReference type="ARBA" id="ARBA00006174"/>
    </source>
</evidence>
<comment type="similarity">
    <text evidence="1">Belongs to the PrpD family.</text>
</comment>
<sequence length="451" mass="47321">MHAIERLATFAATHSAGSLPQATKDICSILITDLLAATAAGLHSDLAVAARRAAIASYGKGRSTVWMTDHSLSIGGAAMANAAAASALDIDDGHRGAAGHPGAGIIPAAIAVGQAIGSSDEDIFEAIAIGYDVALRVATARPTETIDSYASGRWVNFGVAAAAGRLLKLSPFQMANAIGIAGAEGPIGYKKGTSRYQGSTVKELIPPAVVAGLTAAFRAQAGATGPLDLLDNETLYTRSVLTGELGGHWWIGDCYLKPYACCRYMHGAVDAILKMRRPEAPIKSLRIETFQRGTELSNEREPRSLEGAQYSYYFSCALAALRGRQALQPMDPASLRDPEILELSSRIDMVAHTDFDDSFPKGTPSRVIIDQGIGPESHTVFFPLGDVANPMNAEQVMEKFRLIGAASLTEDGQNTILAAISTLTIDGFAPLLSALADRVGQISSPAVVEVA</sequence>
<evidence type="ECO:0000313" key="5">
    <source>
        <dbReference type="Proteomes" id="UP000249499"/>
    </source>
</evidence>
<dbReference type="InterPro" id="IPR042183">
    <property type="entry name" value="MmgE/PrpD_sf_1"/>
</dbReference>
<dbReference type="KEGG" id="rtu:PR017_23000"/>
<feature type="domain" description="MmgE/PrpD C-terminal" evidence="3">
    <location>
        <begin position="259"/>
        <end position="421"/>
    </location>
</feature>
<protein>
    <submittedName>
        <fullName evidence="4">MmgE/PrpD family protein</fullName>
    </submittedName>
</protein>
<geneLocation type="plasmid" evidence="4 5">
    <name>pTi1078</name>
</geneLocation>
<name>A0AAF1KID5_9HYPH</name>
<accession>A0AAF1KID5</accession>
<reference evidence="4 5" key="1">
    <citation type="journal article" date="2018" name="Sci. Rep.">
        <title>Rhizobium tumorigenes sp. nov., a novel plant tumorigenic bacterium isolated from cane gall tumors on thornless blackberry.</title>
        <authorList>
            <person name="Kuzmanovi N."/>
            <person name="Smalla K."/>
            <person name="Gronow S."/>
            <person name="PuBawska J."/>
        </authorList>
    </citation>
    <scope>NUCLEOTIDE SEQUENCE [LARGE SCALE GENOMIC DNA]</scope>
    <source>
        <strain evidence="4 5">1078</strain>
    </source>
</reference>
<evidence type="ECO:0000259" key="2">
    <source>
        <dbReference type="Pfam" id="PF03972"/>
    </source>
</evidence>
<dbReference type="AlphaFoldDB" id="A0AAF1KID5"/>
<dbReference type="GO" id="GO:0016829">
    <property type="term" value="F:lyase activity"/>
    <property type="evidence" value="ECO:0007669"/>
    <property type="project" value="InterPro"/>
</dbReference>